<proteinExistence type="predicted"/>
<dbReference type="Gene3D" id="3.30.200.20">
    <property type="entry name" value="Phosphorylase Kinase, domain 1"/>
    <property type="match status" value="1"/>
</dbReference>
<dbReference type="EC" id="2.7.11.1" evidence="1"/>
<organism evidence="11 12">
    <name type="scientific">Coniosporium apollinis</name>
    <dbReference type="NCBI Taxonomy" id="61459"/>
    <lineage>
        <taxon>Eukaryota</taxon>
        <taxon>Fungi</taxon>
        <taxon>Dikarya</taxon>
        <taxon>Ascomycota</taxon>
        <taxon>Pezizomycotina</taxon>
        <taxon>Dothideomycetes</taxon>
        <taxon>Dothideomycetes incertae sedis</taxon>
        <taxon>Coniosporium</taxon>
    </lineage>
</organism>
<evidence type="ECO:0000256" key="2">
    <source>
        <dbReference type="ARBA" id="ARBA00022527"/>
    </source>
</evidence>
<dbReference type="InterPro" id="IPR000719">
    <property type="entry name" value="Prot_kinase_dom"/>
</dbReference>
<dbReference type="InterPro" id="IPR051334">
    <property type="entry name" value="SRPK"/>
</dbReference>
<evidence type="ECO:0000256" key="9">
    <source>
        <dbReference type="SAM" id="MobiDB-lite"/>
    </source>
</evidence>
<dbReference type="PANTHER" id="PTHR47634:SF9">
    <property type="entry name" value="PROTEIN KINASE DOMAIN-CONTAINING PROTEIN-RELATED"/>
    <property type="match status" value="1"/>
</dbReference>
<evidence type="ECO:0000256" key="8">
    <source>
        <dbReference type="ARBA" id="ARBA00048679"/>
    </source>
</evidence>
<evidence type="ECO:0000256" key="6">
    <source>
        <dbReference type="ARBA" id="ARBA00022840"/>
    </source>
</evidence>
<keyword evidence="5" id="KW-0418">Kinase</keyword>
<protein>
    <recommendedName>
        <fullName evidence="1">non-specific serine/threonine protein kinase</fullName>
        <ecNumber evidence="1">2.7.11.1</ecNumber>
    </recommendedName>
</protein>
<comment type="catalytic activity">
    <reaction evidence="7">
        <text>L-threonyl-[protein] + ATP = O-phospho-L-threonyl-[protein] + ADP + H(+)</text>
        <dbReference type="Rhea" id="RHEA:46608"/>
        <dbReference type="Rhea" id="RHEA-COMP:11060"/>
        <dbReference type="Rhea" id="RHEA-COMP:11605"/>
        <dbReference type="ChEBI" id="CHEBI:15378"/>
        <dbReference type="ChEBI" id="CHEBI:30013"/>
        <dbReference type="ChEBI" id="CHEBI:30616"/>
        <dbReference type="ChEBI" id="CHEBI:61977"/>
        <dbReference type="ChEBI" id="CHEBI:456216"/>
        <dbReference type="EC" id="2.7.11.1"/>
    </reaction>
</comment>
<dbReference type="Gene3D" id="1.10.510.10">
    <property type="entry name" value="Transferase(Phosphotransferase) domain 1"/>
    <property type="match status" value="1"/>
</dbReference>
<dbReference type="PROSITE" id="PS50011">
    <property type="entry name" value="PROTEIN_KINASE_DOM"/>
    <property type="match status" value="1"/>
</dbReference>
<evidence type="ECO:0000259" key="10">
    <source>
        <dbReference type="PROSITE" id="PS50011"/>
    </source>
</evidence>
<evidence type="ECO:0000256" key="5">
    <source>
        <dbReference type="ARBA" id="ARBA00022777"/>
    </source>
</evidence>
<keyword evidence="3" id="KW-0808">Transferase</keyword>
<evidence type="ECO:0000256" key="7">
    <source>
        <dbReference type="ARBA" id="ARBA00047899"/>
    </source>
</evidence>
<dbReference type="EMBL" id="JAPDRL010000067">
    <property type="protein sequence ID" value="KAJ9660251.1"/>
    <property type="molecule type" value="Genomic_DNA"/>
</dbReference>
<evidence type="ECO:0000313" key="11">
    <source>
        <dbReference type="EMBL" id="KAJ9660251.1"/>
    </source>
</evidence>
<reference evidence="11" key="1">
    <citation type="submission" date="2022-10" db="EMBL/GenBank/DDBJ databases">
        <title>Culturing micro-colonial fungi from biological soil crusts in the Mojave desert and describing Neophaeococcomyces mojavensis, and introducing the new genera and species Taxawa tesnikishii.</title>
        <authorList>
            <person name="Kurbessoian T."/>
            <person name="Stajich J.E."/>
        </authorList>
    </citation>
    <scope>NUCLEOTIDE SEQUENCE</scope>
    <source>
        <strain evidence="11">TK_1</strain>
    </source>
</reference>
<name>A0ABQ9NQH2_9PEZI</name>
<evidence type="ECO:0000256" key="3">
    <source>
        <dbReference type="ARBA" id="ARBA00022679"/>
    </source>
</evidence>
<feature type="domain" description="Protein kinase" evidence="10">
    <location>
        <begin position="233"/>
        <end position="442"/>
    </location>
</feature>
<dbReference type="InterPro" id="IPR011009">
    <property type="entry name" value="Kinase-like_dom_sf"/>
</dbReference>
<feature type="region of interest" description="Disordered" evidence="9">
    <location>
        <begin position="181"/>
        <end position="200"/>
    </location>
</feature>
<evidence type="ECO:0000256" key="4">
    <source>
        <dbReference type="ARBA" id="ARBA00022741"/>
    </source>
</evidence>
<comment type="catalytic activity">
    <reaction evidence="8">
        <text>L-seryl-[protein] + ATP = O-phospho-L-seryl-[protein] + ADP + H(+)</text>
        <dbReference type="Rhea" id="RHEA:17989"/>
        <dbReference type="Rhea" id="RHEA-COMP:9863"/>
        <dbReference type="Rhea" id="RHEA-COMP:11604"/>
        <dbReference type="ChEBI" id="CHEBI:15378"/>
        <dbReference type="ChEBI" id="CHEBI:29999"/>
        <dbReference type="ChEBI" id="CHEBI:30616"/>
        <dbReference type="ChEBI" id="CHEBI:83421"/>
        <dbReference type="ChEBI" id="CHEBI:456216"/>
        <dbReference type="EC" id="2.7.11.1"/>
    </reaction>
</comment>
<keyword evidence="6" id="KW-0067">ATP-binding</keyword>
<evidence type="ECO:0000256" key="1">
    <source>
        <dbReference type="ARBA" id="ARBA00012513"/>
    </source>
</evidence>
<keyword evidence="4" id="KW-0547">Nucleotide-binding</keyword>
<keyword evidence="2" id="KW-0723">Serine/threonine-protein kinase</keyword>
<gene>
    <name evidence="11" type="ORF">H2201_006997</name>
</gene>
<sequence>MLCPKEDPDKVYANDLGPEHLDKFTWALYNILSTDLAEHTFAQIIDGLPTRDDIGADFTQVNAKVAQAYQDALPGSKDFNMRLLEVLAVTCHDIAALLHANTEPGLRQEGQDAETRKAALESRPTDFMHEDYDAWEQYPQGIADVVGYWAEYHLFGGVVLFDRGNSGTDHTPEELLHYFTMANPRSPSPPRKRNKTGFEDPDATQLLEEEMLPGYTPDDYYPVSIGELFESRYRVLGKLGFRMVSTAWLCRDLKEDRHVTLRVYTIEGSSESQKELKVLEHLRTMEPNHAGWYLVRRMLDTLELPGTKGPHRCIVDDPVGFTLSQFRWMCRGKIPGRKLKCVIEHLLAALDFLRSEAKVVHTNIHEHNIMLSLLDDSLLKAFEEKESAEPSVYELAGDRVIYASRPLATPKKGARWMLGGFGHAKIGSPPNEYVGEAMPILY</sequence>
<comment type="caution">
    <text evidence="11">The sequence shown here is derived from an EMBL/GenBank/DDBJ whole genome shotgun (WGS) entry which is preliminary data.</text>
</comment>
<keyword evidence="12" id="KW-1185">Reference proteome</keyword>
<accession>A0ABQ9NQH2</accession>
<dbReference type="Proteomes" id="UP001172684">
    <property type="component" value="Unassembled WGS sequence"/>
</dbReference>
<dbReference type="PANTHER" id="PTHR47634">
    <property type="entry name" value="PROTEIN KINASE DOMAIN-CONTAINING PROTEIN-RELATED"/>
    <property type="match status" value="1"/>
</dbReference>
<dbReference type="SUPFAM" id="SSF56112">
    <property type="entry name" value="Protein kinase-like (PK-like)"/>
    <property type="match status" value="1"/>
</dbReference>
<evidence type="ECO:0000313" key="12">
    <source>
        <dbReference type="Proteomes" id="UP001172684"/>
    </source>
</evidence>